<dbReference type="SMART" id="SM00028">
    <property type="entry name" value="TPR"/>
    <property type="match status" value="5"/>
</dbReference>
<evidence type="ECO:0000313" key="4">
    <source>
        <dbReference type="WBParaSite" id="DME_0000076001-mRNA-1"/>
    </source>
</evidence>
<dbReference type="Proteomes" id="UP000274756">
    <property type="component" value="Unassembled WGS sequence"/>
</dbReference>
<gene>
    <name evidence="1" type="ORF">DME_LOCUS5120</name>
</gene>
<dbReference type="OrthoDB" id="626167at2759"/>
<proteinExistence type="predicted"/>
<dbReference type="SUPFAM" id="SSF48452">
    <property type="entry name" value="TPR-like"/>
    <property type="match status" value="1"/>
</dbReference>
<dbReference type="Proteomes" id="UP000038040">
    <property type="component" value="Unplaced"/>
</dbReference>
<name>A0A0N4U277_DRAME</name>
<sequence>MRKGDCLKAISKMDRAILAYCKSLEIDIRNVQLFNSLVQCVRATPIKENLTESFKAMYSCDGDFDLFSIVSLIGQEYLSVGYNSEAILFLNYAMELDSENLHMKLSVAGALSRAHFEQRNYRKALDCLKLELEYAEHLDFEEKQERIHENIAKIAFMEDEIILTVIHTKKAIILKDKRGACTMELSKLLSDLLFQIGDYSAASDALAATSSASSTDFLFRLAKISMAKNELKEAVNYCNEIINLSSCSTEKSVATVIKCKCLLALRETSTAMNILKSFIAQFPTNESSPRLVALFFGVLNECHLAIGQYSLARKWAKKQLKIAIENGFDDLEADAVRNLANIYIEIDDYKNALTLWRRYCQLCQVSTIGFFLKYFNSS</sequence>
<reference evidence="4" key="1">
    <citation type="submission" date="2017-02" db="UniProtKB">
        <authorList>
            <consortium name="WormBaseParasite"/>
        </authorList>
    </citation>
    <scope>IDENTIFICATION</scope>
</reference>
<evidence type="ECO:0000313" key="3">
    <source>
        <dbReference type="Proteomes" id="UP000274756"/>
    </source>
</evidence>
<dbReference type="STRING" id="318479.A0A0N4U277"/>
<dbReference type="PANTHER" id="PTHR10098">
    <property type="entry name" value="RAPSYN-RELATED"/>
    <property type="match status" value="1"/>
</dbReference>
<dbReference type="AlphaFoldDB" id="A0A0N4U277"/>
<accession>A0A0N4U277</accession>
<dbReference type="InterPro" id="IPR019734">
    <property type="entry name" value="TPR_rpt"/>
</dbReference>
<keyword evidence="3" id="KW-1185">Reference proteome</keyword>
<evidence type="ECO:0000313" key="1">
    <source>
        <dbReference type="EMBL" id="VDN55147.1"/>
    </source>
</evidence>
<protein>
    <submittedName>
        <fullName evidence="4">TPR_REGION domain-containing protein</fullName>
    </submittedName>
</protein>
<dbReference type="InterPro" id="IPR011990">
    <property type="entry name" value="TPR-like_helical_dom_sf"/>
</dbReference>
<evidence type="ECO:0000313" key="2">
    <source>
        <dbReference type="Proteomes" id="UP000038040"/>
    </source>
</evidence>
<dbReference type="Gene3D" id="1.25.40.10">
    <property type="entry name" value="Tetratricopeptide repeat domain"/>
    <property type="match status" value="2"/>
</dbReference>
<dbReference type="EMBL" id="UYYG01001151">
    <property type="protein sequence ID" value="VDN55147.1"/>
    <property type="molecule type" value="Genomic_DNA"/>
</dbReference>
<reference evidence="1 3" key="2">
    <citation type="submission" date="2018-11" db="EMBL/GenBank/DDBJ databases">
        <authorList>
            <consortium name="Pathogen Informatics"/>
        </authorList>
    </citation>
    <scope>NUCLEOTIDE SEQUENCE [LARGE SCALE GENOMIC DNA]</scope>
</reference>
<organism evidence="2 4">
    <name type="scientific">Dracunculus medinensis</name>
    <name type="common">Guinea worm</name>
    <dbReference type="NCBI Taxonomy" id="318479"/>
    <lineage>
        <taxon>Eukaryota</taxon>
        <taxon>Metazoa</taxon>
        <taxon>Ecdysozoa</taxon>
        <taxon>Nematoda</taxon>
        <taxon>Chromadorea</taxon>
        <taxon>Rhabditida</taxon>
        <taxon>Spirurina</taxon>
        <taxon>Dracunculoidea</taxon>
        <taxon>Dracunculidae</taxon>
        <taxon>Dracunculus</taxon>
    </lineage>
</organism>
<dbReference type="WBParaSite" id="DME_0000076001-mRNA-1">
    <property type="protein sequence ID" value="DME_0000076001-mRNA-1"/>
    <property type="gene ID" value="DME_0000076001"/>
</dbReference>